<organism evidence="3 4">
    <name type="scientific">Brachionus calyciflorus</name>
    <dbReference type="NCBI Taxonomy" id="104777"/>
    <lineage>
        <taxon>Eukaryota</taxon>
        <taxon>Metazoa</taxon>
        <taxon>Spiralia</taxon>
        <taxon>Gnathifera</taxon>
        <taxon>Rotifera</taxon>
        <taxon>Eurotatoria</taxon>
        <taxon>Monogononta</taxon>
        <taxon>Pseudotrocha</taxon>
        <taxon>Ploima</taxon>
        <taxon>Brachionidae</taxon>
        <taxon>Brachionus</taxon>
    </lineage>
</organism>
<reference evidence="3" key="1">
    <citation type="submission" date="2021-02" db="EMBL/GenBank/DDBJ databases">
        <authorList>
            <person name="Nowell W R."/>
        </authorList>
    </citation>
    <scope>NUCLEOTIDE SEQUENCE</scope>
    <source>
        <strain evidence="3">Ploen Becks lab</strain>
    </source>
</reference>
<dbReference type="AlphaFoldDB" id="A0A813ZKW9"/>
<dbReference type="PANTHER" id="PTHR21068:SF43">
    <property type="entry name" value="SPARTIN"/>
    <property type="match status" value="1"/>
</dbReference>
<dbReference type="PANTHER" id="PTHR21068">
    <property type="entry name" value="SPARTIN"/>
    <property type="match status" value="1"/>
</dbReference>
<protein>
    <recommendedName>
        <fullName evidence="2">Senescence domain-containing protein</fullName>
    </recommendedName>
</protein>
<dbReference type="GO" id="GO:0005886">
    <property type="term" value="C:plasma membrane"/>
    <property type="evidence" value="ECO:0007669"/>
    <property type="project" value="TreeGrafter"/>
</dbReference>
<gene>
    <name evidence="3" type="ORF">OXX778_LOCUS11321</name>
</gene>
<dbReference type="Proteomes" id="UP000663879">
    <property type="component" value="Unassembled WGS sequence"/>
</dbReference>
<dbReference type="InterPro" id="IPR045036">
    <property type="entry name" value="Spartin-like"/>
</dbReference>
<feature type="region of interest" description="Disordered" evidence="1">
    <location>
        <begin position="509"/>
        <end position="536"/>
    </location>
</feature>
<sequence>MSDLLKPSNQQALVDKLANLKKEAFSNLDQALTMDSNESSSNPQRNHVDQIIIMYEKCLNLIDQAVEFYEQNKSNLKHNETATTQHSHLISIRNQTLERLNKLKTDRMNNQNRNSEFLSLSDEILNSNDYLIIDELPQVDTTISQIPQNDFTKATEILHLNDGVQLFYIANDGTVSTPSYPTNLSIYTFNDSEKMSGFIRVGDWMYPLITNESSPGMKTNFNAYIFPNNDEQESKFSFVGITFSDGVSSEDKRFFEDILSNMSSLIYQDSTSEAGIKRPVIQPSEIIAETSEQNDENIPRSWSAEKIAQSIINGAQYISNGVATGSEYASKYIKTGGDKLKSNLEPVKEPVEVDPKVKKVAQNVRYGTHVTVRVSSYLLNKLSSIASSTAKTVAPHLKNGSTALLSKTFANNKSQASSYVENVCTVAHGSVKGLGIVYDSLEQAAKALGKNVTEQTVTVVDHKYGPEAAKVTENGLFSVGNVALTYNNFRNLKVVRTLAKETAKEAISNSSKISSNTVDQTTSTLNNQEKNEKNFQ</sequence>
<keyword evidence="4" id="KW-1185">Reference proteome</keyword>
<dbReference type="GO" id="GO:0030514">
    <property type="term" value="P:negative regulation of BMP signaling pathway"/>
    <property type="evidence" value="ECO:0007669"/>
    <property type="project" value="TreeGrafter"/>
</dbReference>
<proteinExistence type="predicted"/>
<name>A0A813ZKW9_9BILA</name>
<evidence type="ECO:0000259" key="2">
    <source>
        <dbReference type="Pfam" id="PF06911"/>
    </source>
</evidence>
<comment type="caution">
    <text evidence="3">The sequence shown here is derived from an EMBL/GenBank/DDBJ whole genome shotgun (WGS) entry which is preliminary data.</text>
</comment>
<dbReference type="InterPro" id="IPR009686">
    <property type="entry name" value="Senescence/spartin_C"/>
</dbReference>
<feature type="compositionally biased region" description="Polar residues" evidence="1">
    <location>
        <begin position="509"/>
        <end position="528"/>
    </location>
</feature>
<evidence type="ECO:0000313" key="4">
    <source>
        <dbReference type="Proteomes" id="UP000663879"/>
    </source>
</evidence>
<dbReference type="EMBL" id="CAJNOC010001901">
    <property type="protein sequence ID" value="CAF0899388.1"/>
    <property type="molecule type" value="Genomic_DNA"/>
</dbReference>
<evidence type="ECO:0000256" key="1">
    <source>
        <dbReference type="SAM" id="MobiDB-lite"/>
    </source>
</evidence>
<accession>A0A813ZKW9</accession>
<dbReference type="OrthoDB" id="20821at2759"/>
<dbReference type="Pfam" id="PF06911">
    <property type="entry name" value="Senescence"/>
    <property type="match status" value="1"/>
</dbReference>
<feature type="domain" description="Senescence" evidence="2">
    <location>
        <begin position="310"/>
        <end position="504"/>
    </location>
</feature>
<evidence type="ECO:0000313" key="3">
    <source>
        <dbReference type="EMBL" id="CAF0899388.1"/>
    </source>
</evidence>
<dbReference type="GO" id="GO:0051301">
    <property type="term" value="P:cell division"/>
    <property type="evidence" value="ECO:0007669"/>
    <property type="project" value="TreeGrafter"/>
</dbReference>